<name>W9RUS2_9ROSA</name>
<evidence type="ECO:0000256" key="3">
    <source>
        <dbReference type="SAM" id="SignalP"/>
    </source>
</evidence>
<gene>
    <name evidence="4" type="ORF">L484_026171</name>
</gene>
<keyword evidence="1" id="KW-0175">Coiled coil</keyword>
<proteinExistence type="predicted"/>
<sequence>MLRVFLGAILTAYCWIDFSEVLGPLHQLLTLDQYSLPRVDKTVAGFDWTASEESEVKPSEESQNAEELQKEAPSNGFVSLLSSLGIFGSGVLGALYALAQKEKAESDATIESMKAKVKEKEAAIVSLENNFQSKLLSEQEERTKQLGKAKEEQLSLLNKLNSANSTIAGLGQEIKSEKRLIEQRKVQINSLEIELSKAAADKKTLEQNLKENLDLIEVLEERINSLNLELKDREVNVQNLRSSLADKDLELQNLETANKQINDELANAGSEIQELKDELSKNQKEIELKNSVVEELNATVSSLSIEKDSFKGKLDNIQREYNDLKLASQKKAASDAEILGEKEEELHRLKENLEIAFGEACESQEVIAKLTQERENLREVLNAESNKVSNLNHELHIAQESLGKSRDEALDLENQLITSNRTCKELEAEVSRVQAEFAEVKATLQRSLDEAKSSGEVLASELNAVKEILKNTKEELQNVLSELAAVVENWDSLKRELVDVYKKAETAANDLKEEQKTVSTLNKEIQALEKQLVKDKEARKSLETDLEEATRSLDEMNRNALTLSRDLEQANFRISELEDEKQVLYQSLTEQKNLSREARENMEDAHDLVMRLGKERETLDKRAKKLEEELSSAKGEILRLRSQINSSKAAINNEKPQKAEAEGNVTASVKRVSRRRRTSSQ</sequence>
<dbReference type="EMBL" id="KE344648">
    <property type="protein sequence ID" value="EXB74478.1"/>
    <property type="molecule type" value="Genomic_DNA"/>
</dbReference>
<evidence type="ECO:0000313" key="4">
    <source>
        <dbReference type="EMBL" id="EXB74478.1"/>
    </source>
</evidence>
<evidence type="ECO:0000313" key="5">
    <source>
        <dbReference type="Proteomes" id="UP000030645"/>
    </source>
</evidence>
<dbReference type="AlphaFoldDB" id="W9RUS2"/>
<feature type="compositionally biased region" description="Basic residues" evidence="2">
    <location>
        <begin position="671"/>
        <end position="681"/>
    </location>
</feature>
<feature type="coiled-coil region" evidence="1">
    <location>
        <begin position="174"/>
        <end position="643"/>
    </location>
</feature>
<dbReference type="SUPFAM" id="SSF57997">
    <property type="entry name" value="Tropomyosin"/>
    <property type="match status" value="1"/>
</dbReference>
<protein>
    <recommendedName>
        <fullName evidence="6">MAR-binding filament-like protein 1-1</fullName>
    </recommendedName>
</protein>
<dbReference type="Gene3D" id="1.10.287.1490">
    <property type="match status" value="1"/>
</dbReference>
<dbReference type="GO" id="GO:0000793">
    <property type="term" value="C:condensed chromosome"/>
    <property type="evidence" value="ECO:0007669"/>
    <property type="project" value="TreeGrafter"/>
</dbReference>
<organism evidence="4 5">
    <name type="scientific">Morus notabilis</name>
    <dbReference type="NCBI Taxonomy" id="981085"/>
    <lineage>
        <taxon>Eukaryota</taxon>
        <taxon>Viridiplantae</taxon>
        <taxon>Streptophyta</taxon>
        <taxon>Embryophyta</taxon>
        <taxon>Tracheophyta</taxon>
        <taxon>Spermatophyta</taxon>
        <taxon>Magnoliopsida</taxon>
        <taxon>eudicotyledons</taxon>
        <taxon>Gunneridae</taxon>
        <taxon>Pentapetalae</taxon>
        <taxon>rosids</taxon>
        <taxon>fabids</taxon>
        <taxon>Rosales</taxon>
        <taxon>Moraceae</taxon>
        <taxon>Moreae</taxon>
        <taxon>Morus</taxon>
    </lineage>
</organism>
<dbReference type="STRING" id="981085.W9RUS2"/>
<dbReference type="GO" id="GO:0003682">
    <property type="term" value="F:chromatin binding"/>
    <property type="evidence" value="ECO:0007669"/>
    <property type="project" value="TreeGrafter"/>
</dbReference>
<feature type="region of interest" description="Disordered" evidence="2">
    <location>
        <begin position="648"/>
        <end position="681"/>
    </location>
</feature>
<evidence type="ECO:0008006" key="6">
    <source>
        <dbReference type="Google" id="ProtNLM"/>
    </source>
</evidence>
<evidence type="ECO:0000256" key="2">
    <source>
        <dbReference type="SAM" id="MobiDB-lite"/>
    </source>
</evidence>
<dbReference type="GO" id="GO:0007076">
    <property type="term" value="P:mitotic chromosome condensation"/>
    <property type="evidence" value="ECO:0007669"/>
    <property type="project" value="TreeGrafter"/>
</dbReference>
<dbReference type="Proteomes" id="UP000030645">
    <property type="component" value="Unassembled WGS sequence"/>
</dbReference>
<dbReference type="PANTHER" id="PTHR43941:SF5">
    <property type="entry name" value="ELKS_RAB6-INTERACTING_CAST FAMILY PROTEIN"/>
    <property type="match status" value="1"/>
</dbReference>
<dbReference type="PANTHER" id="PTHR43941">
    <property type="entry name" value="STRUCTURAL MAINTENANCE OF CHROMOSOMES PROTEIN 2"/>
    <property type="match status" value="1"/>
</dbReference>
<keyword evidence="5" id="KW-1185">Reference proteome</keyword>
<dbReference type="GO" id="GO:0000785">
    <property type="term" value="C:chromatin"/>
    <property type="evidence" value="ECO:0007669"/>
    <property type="project" value="TreeGrafter"/>
</dbReference>
<keyword evidence="3" id="KW-0732">Signal</keyword>
<dbReference type="GO" id="GO:0000796">
    <property type="term" value="C:condensin complex"/>
    <property type="evidence" value="ECO:0007669"/>
    <property type="project" value="TreeGrafter"/>
</dbReference>
<feature type="coiled-coil region" evidence="1">
    <location>
        <begin position="103"/>
        <end position="130"/>
    </location>
</feature>
<dbReference type="Gene3D" id="1.20.5.170">
    <property type="match status" value="1"/>
</dbReference>
<dbReference type="eggNOG" id="ENOG502QZ3X">
    <property type="taxonomic scope" value="Eukaryota"/>
</dbReference>
<accession>W9RUS2</accession>
<feature type="signal peptide" evidence="3">
    <location>
        <begin position="1"/>
        <end position="16"/>
    </location>
</feature>
<evidence type="ECO:0000256" key="1">
    <source>
        <dbReference type="SAM" id="Coils"/>
    </source>
</evidence>
<feature type="chain" id="PRO_5004931622" description="MAR-binding filament-like protein 1-1" evidence="3">
    <location>
        <begin position="17"/>
        <end position="681"/>
    </location>
</feature>
<reference evidence="5" key="1">
    <citation type="submission" date="2013-01" db="EMBL/GenBank/DDBJ databases">
        <title>Draft Genome Sequence of a Mulberry Tree, Morus notabilis C.K. Schneid.</title>
        <authorList>
            <person name="He N."/>
            <person name="Zhao S."/>
        </authorList>
    </citation>
    <scope>NUCLEOTIDE SEQUENCE</scope>
</reference>